<dbReference type="EMBL" id="CM055107">
    <property type="protein sequence ID" value="KAJ7528091.1"/>
    <property type="molecule type" value="Genomic_DNA"/>
</dbReference>
<keyword evidence="2" id="KW-1185">Reference proteome</keyword>
<comment type="caution">
    <text evidence="1">The sequence shown here is derived from an EMBL/GenBank/DDBJ whole genome shotgun (WGS) entry which is preliminary data.</text>
</comment>
<dbReference type="Proteomes" id="UP001162992">
    <property type="component" value="Chromosome 16"/>
</dbReference>
<organism evidence="1 2">
    <name type="scientific">Diphasiastrum complanatum</name>
    <name type="common">Issler's clubmoss</name>
    <name type="synonym">Lycopodium complanatum</name>
    <dbReference type="NCBI Taxonomy" id="34168"/>
    <lineage>
        <taxon>Eukaryota</taxon>
        <taxon>Viridiplantae</taxon>
        <taxon>Streptophyta</taxon>
        <taxon>Embryophyta</taxon>
        <taxon>Tracheophyta</taxon>
        <taxon>Lycopodiopsida</taxon>
        <taxon>Lycopodiales</taxon>
        <taxon>Lycopodiaceae</taxon>
        <taxon>Lycopodioideae</taxon>
        <taxon>Diphasiastrum</taxon>
    </lineage>
</organism>
<evidence type="ECO:0000313" key="2">
    <source>
        <dbReference type="Proteomes" id="UP001162992"/>
    </source>
</evidence>
<accession>A0ACC2BEF8</accession>
<proteinExistence type="predicted"/>
<evidence type="ECO:0000313" key="1">
    <source>
        <dbReference type="EMBL" id="KAJ7528091.1"/>
    </source>
</evidence>
<reference evidence="2" key="1">
    <citation type="journal article" date="2024" name="Proc. Natl. Acad. Sci. U.S.A.">
        <title>Extraordinary preservation of gene collinearity over three hundred million years revealed in homosporous lycophytes.</title>
        <authorList>
            <person name="Li C."/>
            <person name="Wickell D."/>
            <person name="Kuo L.Y."/>
            <person name="Chen X."/>
            <person name="Nie B."/>
            <person name="Liao X."/>
            <person name="Peng D."/>
            <person name="Ji J."/>
            <person name="Jenkins J."/>
            <person name="Williams M."/>
            <person name="Shu S."/>
            <person name="Plott C."/>
            <person name="Barry K."/>
            <person name="Rajasekar S."/>
            <person name="Grimwood J."/>
            <person name="Han X."/>
            <person name="Sun S."/>
            <person name="Hou Z."/>
            <person name="He W."/>
            <person name="Dai G."/>
            <person name="Sun C."/>
            <person name="Schmutz J."/>
            <person name="Leebens-Mack J.H."/>
            <person name="Li F.W."/>
            <person name="Wang L."/>
        </authorList>
    </citation>
    <scope>NUCLEOTIDE SEQUENCE [LARGE SCALE GENOMIC DNA]</scope>
    <source>
        <strain evidence="2">cv. PW_Plant_1</strain>
    </source>
</reference>
<gene>
    <name evidence="1" type="ORF">O6H91_16G083500</name>
</gene>
<name>A0ACC2BEF8_DIPCM</name>
<protein>
    <submittedName>
        <fullName evidence="1">Uncharacterized protein</fullName>
    </submittedName>
</protein>
<sequence length="661" mass="75784">MEKAVGFYLLFKRKARDFVSREVEISKLAASLCRFKEKGRTLCKPMLQRARTVCEPVLQNARESLLQGCYSFPNDGSNMRYDSASWSLEKRQALQQADNLKWQQEMFHRILKMMGLCQEGLVDKAELKLFRLKLLDRVTSLHADGEWADFTRDKLLFLQDLLYSRCISEEDYHEAKRPLLLRLAEQGAVIDSNDVLLSCSAQRVTITRPSRPATRTRSSEEAFTENFDTDNTADAEIVPEKKLHRHGRKRSAMRLFAKAVSKFRPRKQLPQDHKAQHPVEVAETIERSDSRNPEDCPDRDAPVPPQMRYGSPHLPSPTWIYNPFCDDTALPDLRECVSSERDCLEESEPLPNGPASPPSYYDTPERSASPAQAEAFSSSPPRTSPPSASSASSSKRLKLSNLITDFICKIRGDQPSDGKSSVSKHEDSQVQDEELSSRNRQRLGRLRHSKMLHNEDSFDSEDGDDHLNTSSDSIPHGLQGKRDSNEVPDIVKWKRRVLAKHASSNPFTEKIVEENIKRELLRIRAEMSRTNTEVTFTDDQIDAIATRLPVDKAELLRFFPRSWCDSYGDIVLAVVEREYQGHVDQRERFRRARKEEQTCSVIENDEHNPCPMTENDEDNDIQGHDVTYDNILIERMWNKISMARCYPAVDENIMQTTILSH</sequence>